<dbReference type="Pfam" id="PF00440">
    <property type="entry name" value="TetR_N"/>
    <property type="match status" value="1"/>
</dbReference>
<protein>
    <submittedName>
        <fullName evidence="4">TetR family transcriptional regulator</fullName>
    </submittedName>
</protein>
<dbReference type="Proteomes" id="UP000480350">
    <property type="component" value="Unassembled WGS sequence"/>
</dbReference>
<comment type="caution">
    <text evidence="4">The sequence shown here is derived from an EMBL/GenBank/DDBJ whole genome shotgun (WGS) entry which is preliminary data.</text>
</comment>
<evidence type="ECO:0000313" key="5">
    <source>
        <dbReference type="Proteomes" id="UP000480350"/>
    </source>
</evidence>
<name>A0A7C9MV54_9RHOB</name>
<dbReference type="InterPro" id="IPR009057">
    <property type="entry name" value="Homeodomain-like_sf"/>
</dbReference>
<dbReference type="RefSeq" id="WP_160762524.1">
    <property type="nucleotide sequence ID" value="NZ_WUPT01000001.1"/>
</dbReference>
<reference evidence="4 5" key="2">
    <citation type="submission" date="2020-03" db="EMBL/GenBank/DDBJ databases">
        <title>Kangsaoukella pontilimi gen. nov., sp. nov., a new member of the family Rhodobacteraceae isolated from a tidal mudflat.</title>
        <authorList>
            <person name="Kim I.S."/>
        </authorList>
    </citation>
    <scope>NUCLEOTIDE SEQUENCE [LARGE SCALE GENOMIC DNA]</scope>
    <source>
        <strain evidence="4 5">GH1-50</strain>
    </source>
</reference>
<feature type="DNA-binding region" description="H-T-H motif" evidence="2">
    <location>
        <begin position="32"/>
        <end position="51"/>
    </location>
</feature>
<dbReference type="PROSITE" id="PS50977">
    <property type="entry name" value="HTH_TETR_2"/>
    <property type="match status" value="1"/>
</dbReference>
<feature type="domain" description="HTH tetR-type" evidence="3">
    <location>
        <begin position="9"/>
        <end position="69"/>
    </location>
</feature>
<dbReference type="InterPro" id="IPR023772">
    <property type="entry name" value="DNA-bd_HTH_TetR-type_CS"/>
</dbReference>
<dbReference type="Gene3D" id="1.10.357.10">
    <property type="entry name" value="Tetracycline Repressor, domain 2"/>
    <property type="match status" value="1"/>
</dbReference>
<organism evidence="4 5">
    <name type="scientific">Kangsaoukella pontilimi</name>
    <dbReference type="NCBI Taxonomy" id="2691042"/>
    <lineage>
        <taxon>Bacteria</taxon>
        <taxon>Pseudomonadati</taxon>
        <taxon>Pseudomonadota</taxon>
        <taxon>Alphaproteobacteria</taxon>
        <taxon>Rhodobacterales</taxon>
        <taxon>Paracoccaceae</taxon>
        <taxon>Kangsaoukella</taxon>
    </lineage>
</organism>
<reference evidence="4 5" key="1">
    <citation type="submission" date="2019-12" db="EMBL/GenBank/DDBJ databases">
        <authorList>
            <person name="Lee S.D."/>
        </authorList>
    </citation>
    <scope>NUCLEOTIDE SEQUENCE [LARGE SCALE GENOMIC DNA]</scope>
    <source>
        <strain evidence="4 5">GH1-50</strain>
    </source>
</reference>
<dbReference type="GO" id="GO:0003677">
    <property type="term" value="F:DNA binding"/>
    <property type="evidence" value="ECO:0007669"/>
    <property type="project" value="UniProtKB-UniRule"/>
</dbReference>
<evidence type="ECO:0000256" key="2">
    <source>
        <dbReference type="PROSITE-ProRule" id="PRU00335"/>
    </source>
</evidence>
<keyword evidence="5" id="KW-1185">Reference proteome</keyword>
<dbReference type="EMBL" id="WUPT01000001">
    <property type="protein sequence ID" value="MXQ06594.1"/>
    <property type="molecule type" value="Genomic_DNA"/>
</dbReference>
<dbReference type="AlphaFoldDB" id="A0A7C9MV54"/>
<evidence type="ECO:0000256" key="1">
    <source>
        <dbReference type="ARBA" id="ARBA00023125"/>
    </source>
</evidence>
<dbReference type="PROSITE" id="PS01081">
    <property type="entry name" value="HTH_TETR_1"/>
    <property type="match status" value="1"/>
</dbReference>
<evidence type="ECO:0000313" key="4">
    <source>
        <dbReference type="EMBL" id="MXQ06594.1"/>
    </source>
</evidence>
<dbReference type="PANTHER" id="PTHR43479">
    <property type="entry name" value="ACREF/ENVCD OPERON REPRESSOR-RELATED"/>
    <property type="match status" value="1"/>
</dbReference>
<sequence length="210" mass="23328">MARIVKAPEERREEIIETAGRLFRAHGYDKCSVEMIIREIGVAKGTFYYYFKSKPEILQAIVDKTLDQIVEMAQGVADDASLSALQKMEALLGNSHIGNDDGPEVAEMLHLPENRALHELTNIQTILRLSPILATIVEQGIAEGEFDVERPLETIQFLFTGAQFLTDGGMFGFTEAELRERRLVMQSVIEKALGAKPGSFHFMNPAGTMG</sequence>
<dbReference type="InterPro" id="IPR001647">
    <property type="entry name" value="HTH_TetR"/>
</dbReference>
<evidence type="ECO:0000259" key="3">
    <source>
        <dbReference type="PROSITE" id="PS50977"/>
    </source>
</evidence>
<gene>
    <name evidence="4" type="ORF">GQ651_01915</name>
</gene>
<dbReference type="InterPro" id="IPR050624">
    <property type="entry name" value="HTH-type_Tx_Regulator"/>
</dbReference>
<dbReference type="PANTHER" id="PTHR43479:SF11">
    <property type="entry name" value="ACREF_ENVCD OPERON REPRESSOR-RELATED"/>
    <property type="match status" value="1"/>
</dbReference>
<dbReference type="InterPro" id="IPR049149">
    <property type="entry name" value="TetR/AcrR_C"/>
</dbReference>
<dbReference type="PRINTS" id="PR00455">
    <property type="entry name" value="HTHTETR"/>
</dbReference>
<dbReference type="SUPFAM" id="SSF46689">
    <property type="entry name" value="Homeodomain-like"/>
    <property type="match status" value="1"/>
</dbReference>
<accession>A0A7C9MV54</accession>
<dbReference type="Pfam" id="PF21303">
    <property type="entry name" value="TetR_C_39"/>
    <property type="match status" value="1"/>
</dbReference>
<proteinExistence type="predicted"/>
<keyword evidence="1 2" id="KW-0238">DNA-binding</keyword>